<dbReference type="SUPFAM" id="SSF51905">
    <property type="entry name" value="FAD/NAD(P)-binding domain"/>
    <property type="match status" value="1"/>
</dbReference>
<dbReference type="Pfam" id="PF00732">
    <property type="entry name" value="GMC_oxred_N"/>
    <property type="match status" value="1"/>
</dbReference>
<dbReference type="PANTHER" id="PTHR11552:SF217">
    <property type="entry name" value="GLUCOSE DEHYDROGENASE [FAD, QUINONE]"/>
    <property type="match status" value="1"/>
</dbReference>
<dbReference type="AlphaFoldDB" id="A0A9N9TPL8"/>
<protein>
    <recommendedName>
        <fullName evidence="3">Glucose-methanol-choline oxidoreductase N-terminal domain-containing protein</fullName>
    </recommendedName>
</protein>
<evidence type="ECO:0000313" key="4">
    <source>
        <dbReference type="EMBL" id="CAG9857891.1"/>
    </source>
</evidence>
<dbReference type="InterPro" id="IPR007867">
    <property type="entry name" value="GMC_OxRtase_C"/>
</dbReference>
<comment type="cofactor">
    <cofactor evidence="2">
        <name>FAD</name>
        <dbReference type="ChEBI" id="CHEBI:57692"/>
    </cofactor>
</comment>
<evidence type="ECO:0000256" key="1">
    <source>
        <dbReference type="ARBA" id="ARBA00010790"/>
    </source>
</evidence>
<dbReference type="OrthoDB" id="269227at2759"/>
<dbReference type="PROSITE" id="PS00624">
    <property type="entry name" value="GMC_OXRED_2"/>
    <property type="match status" value="1"/>
</dbReference>
<dbReference type="InterPro" id="IPR012132">
    <property type="entry name" value="GMC_OxRdtase"/>
</dbReference>
<dbReference type="Gene3D" id="3.30.560.10">
    <property type="entry name" value="Glucose Oxidase, domain 3"/>
    <property type="match status" value="1"/>
</dbReference>
<accession>A0A9N9TPL8</accession>
<evidence type="ECO:0000256" key="2">
    <source>
        <dbReference type="PIRSR" id="PIRSR000137-2"/>
    </source>
</evidence>
<dbReference type="PIRSF" id="PIRSF000137">
    <property type="entry name" value="Alcohol_oxidase"/>
    <property type="match status" value="1"/>
</dbReference>
<feature type="binding site" evidence="2">
    <location>
        <position position="276"/>
    </location>
    <ligand>
        <name>FAD</name>
        <dbReference type="ChEBI" id="CHEBI:57692"/>
    </ligand>
</feature>
<proteinExistence type="inferred from homology"/>
<sequence length="606" mass="66595">MDCGCSTPATYGPYLSNNCGAGSFVVFMSLVDAIIRNTCDVSAVCDRVKPKSHPDSAYDYIVIGGGSGGSAVGGRLAEDKEHTTLLLEAGSDEPEAYQVPGFIMAFFPQMDYAYKTTDEPVACQGRGGSCFWARAKMLGGNSVINGMMFTRGTPADFDKRWHGAGIKGWSWNEVLPFFKRSEGNLQYNKYDHKYHGKNGPMTVSDHYYVPELANALLQGAAEANYTISTDLNGAKVDGFAIPQSYIKDGARVSMAKAYLRPHRKSQNLHVMLNSTVTKILIDDKKVAYGVEFVYNGKKYTVKARREVVLAGGAVNSPHLLMHSGVGPKEVLAQAGIPLVHDLPGVGRNLTNHVAYEMPYEVQALPDLYDTVTYDSLNQYLNDRTGPLASPGVPVTARLYSSVGVKGDPDIQLFFQMTSHECSPAGEAGLPFNANKPNASKVLKISAVCLHPKSRGRLIVNSSDPLDRPIIYGNYLTVKDDEDRLIDGIRLVQRLVSSPTLTKKWGFKLQRTPIGDCDSKHKFDTDDYWRCAVRYNTNPEHHQASTLKMGDPDDKWTVLTDRLEVRGIQNLRVADASAMPVTTSSNTNAPIVMVAERAADFIRRRWA</sequence>
<keyword evidence="2" id="KW-0274">FAD</keyword>
<dbReference type="EMBL" id="OU900108">
    <property type="protein sequence ID" value="CAG9857891.1"/>
    <property type="molecule type" value="Genomic_DNA"/>
</dbReference>
<organism evidence="4 5">
    <name type="scientific">Phyllotreta striolata</name>
    <name type="common">Striped flea beetle</name>
    <name type="synonym">Crioceris striolata</name>
    <dbReference type="NCBI Taxonomy" id="444603"/>
    <lineage>
        <taxon>Eukaryota</taxon>
        <taxon>Metazoa</taxon>
        <taxon>Ecdysozoa</taxon>
        <taxon>Arthropoda</taxon>
        <taxon>Hexapoda</taxon>
        <taxon>Insecta</taxon>
        <taxon>Pterygota</taxon>
        <taxon>Neoptera</taxon>
        <taxon>Endopterygota</taxon>
        <taxon>Coleoptera</taxon>
        <taxon>Polyphaga</taxon>
        <taxon>Cucujiformia</taxon>
        <taxon>Chrysomeloidea</taxon>
        <taxon>Chrysomelidae</taxon>
        <taxon>Galerucinae</taxon>
        <taxon>Alticini</taxon>
        <taxon>Phyllotreta</taxon>
    </lineage>
</organism>
<feature type="domain" description="Glucose-methanol-choline oxidoreductase N-terminal" evidence="3">
    <location>
        <begin position="312"/>
        <end position="326"/>
    </location>
</feature>
<dbReference type="InterPro" id="IPR000172">
    <property type="entry name" value="GMC_OxRdtase_N"/>
</dbReference>
<reference evidence="4" key="1">
    <citation type="submission" date="2022-01" db="EMBL/GenBank/DDBJ databases">
        <authorList>
            <person name="King R."/>
        </authorList>
    </citation>
    <scope>NUCLEOTIDE SEQUENCE</scope>
</reference>
<comment type="similarity">
    <text evidence="1">Belongs to the GMC oxidoreductase family.</text>
</comment>
<evidence type="ECO:0000313" key="5">
    <source>
        <dbReference type="Proteomes" id="UP001153712"/>
    </source>
</evidence>
<dbReference type="InterPro" id="IPR036188">
    <property type="entry name" value="FAD/NAD-bd_sf"/>
</dbReference>
<dbReference type="Pfam" id="PF05199">
    <property type="entry name" value="GMC_oxred_C"/>
    <property type="match status" value="1"/>
</dbReference>
<dbReference type="GO" id="GO:0050660">
    <property type="term" value="F:flavin adenine dinucleotide binding"/>
    <property type="evidence" value="ECO:0007669"/>
    <property type="project" value="InterPro"/>
</dbReference>
<dbReference type="SUPFAM" id="SSF54373">
    <property type="entry name" value="FAD-linked reductases, C-terminal domain"/>
    <property type="match status" value="1"/>
</dbReference>
<keyword evidence="5" id="KW-1185">Reference proteome</keyword>
<keyword evidence="2" id="KW-0285">Flavoprotein</keyword>
<dbReference type="PANTHER" id="PTHR11552">
    <property type="entry name" value="GLUCOSE-METHANOL-CHOLINE GMC OXIDOREDUCTASE"/>
    <property type="match status" value="1"/>
</dbReference>
<name>A0A9N9TPL8_PHYSR</name>
<gene>
    <name evidence="4" type="ORF">PHYEVI_LOCUS4289</name>
</gene>
<evidence type="ECO:0000259" key="3">
    <source>
        <dbReference type="PROSITE" id="PS00624"/>
    </source>
</evidence>
<dbReference type="GO" id="GO:0016614">
    <property type="term" value="F:oxidoreductase activity, acting on CH-OH group of donors"/>
    <property type="evidence" value="ECO:0007669"/>
    <property type="project" value="InterPro"/>
</dbReference>
<dbReference type="Gene3D" id="3.50.50.60">
    <property type="entry name" value="FAD/NAD(P)-binding domain"/>
    <property type="match status" value="1"/>
</dbReference>
<dbReference type="Proteomes" id="UP001153712">
    <property type="component" value="Chromosome 15"/>
</dbReference>